<dbReference type="PANTHER" id="PTHR33295:SF20">
    <property type="entry name" value="ATPASE"/>
    <property type="match status" value="1"/>
</dbReference>
<evidence type="ECO:0000313" key="3">
    <source>
        <dbReference type="EMBL" id="PNS43470.1"/>
    </source>
</evidence>
<feature type="domain" description="DUF4143" evidence="2">
    <location>
        <begin position="206"/>
        <end position="352"/>
    </location>
</feature>
<dbReference type="Proteomes" id="UP000236146">
    <property type="component" value="Unassembled WGS sequence"/>
</dbReference>
<dbReference type="PANTHER" id="PTHR33295">
    <property type="entry name" value="ATPASE"/>
    <property type="match status" value="1"/>
</dbReference>
<comment type="caution">
    <text evidence="3">The sequence shown here is derived from an EMBL/GenBank/DDBJ whole genome shotgun (WGS) entry which is preliminary data.</text>
</comment>
<accession>A0A2K1SV98</accession>
<feature type="domain" description="AAA" evidence="1">
    <location>
        <begin position="21"/>
        <end position="149"/>
    </location>
</feature>
<dbReference type="Pfam" id="PF13635">
    <property type="entry name" value="DUF4143"/>
    <property type="match status" value="1"/>
</dbReference>
<name>A0A2K1SV98_GARVA</name>
<reference evidence="3 4" key="1">
    <citation type="submission" date="2016-10" db="EMBL/GenBank/DDBJ databases">
        <authorList>
            <person name="Varghese N."/>
        </authorList>
    </citation>
    <scope>NUCLEOTIDE SEQUENCE [LARGE SCALE GENOMIC DNA]</scope>
    <source>
        <strain evidence="3 4">KA00225</strain>
    </source>
</reference>
<dbReference type="InterPro" id="IPR027417">
    <property type="entry name" value="P-loop_NTPase"/>
</dbReference>
<organism evidence="3 4">
    <name type="scientific">Gardnerella vaginalis</name>
    <dbReference type="NCBI Taxonomy" id="2702"/>
    <lineage>
        <taxon>Bacteria</taxon>
        <taxon>Bacillati</taxon>
        <taxon>Actinomycetota</taxon>
        <taxon>Actinomycetes</taxon>
        <taxon>Bifidobacteriales</taxon>
        <taxon>Bifidobacteriaceae</taxon>
        <taxon>Gardnerella</taxon>
    </lineage>
</organism>
<dbReference type="SUPFAM" id="SSF52980">
    <property type="entry name" value="Restriction endonuclease-like"/>
    <property type="match status" value="1"/>
</dbReference>
<evidence type="ECO:0000313" key="4">
    <source>
        <dbReference type="Proteomes" id="UP000236146"/>
    </source>
</evidence>
<evidence type="ECO:0000259" key="2">
    <source>
        <dbReference type="Pfam" id="PF13635"/>
    </source>
</evidence>
<gene>
    <name evidence="3" type="ORF">BFS05_02535</name>
</gene>
<dbReference type="EMBL" id="MNLH01000002">
    <property type="protein sequence ID" value="PNS43470.1"/>
    <property type="molecule type" value="Genomic_DNA"/>
</dbReference>
<dbReference type="AlphaFoldDB" id="A0A2K1SV98"/>
<dbReference type="SUPFAM" id="SSF52540">
    <property type="entry name" value="P-loop containing nucleoside triphosphate hydrolases"/>
    <property type="match status" value="1"/>
</dbReference>
<dbReference type="InterPro" id="IPR041682">
    <property type="entry name" value="AAA_14"/>
</dbReference>
<dbReference type="OrthoDB" id="9801684at2"/>
<dbReference type="InterPro" id="IPR011335">
    <property type="entry name" value="Restrct_endonuc-II-like"/>
</dbReference>
<proteinExistence type="predicted"/>
<dbReference type="RefSeq" id="WP_103084455.1">
    <property type="nucleotide sequence ID" value="NZ_JBLLPE010000002.1"/>
</dbReference>
<dbReference type="InterPro" id="IPR025420">
    <property type="entry name" value="DUF4143"/>
</dbReference>
<sequence length="406" mass="47542">MKLIDRDFYLNRLQELKDVPDIKVITGIRRSGKSKLLDAFSSRIQQDANANVIRINLNQKKYQKLLEEDALYNYIEEHCVEGKSNYLFVDEIQLCNGFERVINSIHDEELCDIYVTGSNAFLLSSDLATLFGGRVFEISMYPFSFAEFCKYYSKTDNDENYIDKSDIDKYFDEYYVRGGMPGSYLYNKDYDARKYVEGIYRTTIVKDIVQKYGIENEDLLVMIANFLMDNVGNCTSIRNVASVLTSKTYKTNDKTVGAHISYLCKSFMFYPIQRYDIKGKRYLESDKKYYLADLSFRFSELGTRYSDVGHLYENLVAIELLRRGYEVYVGKLYTKEIDFVAKKDGKLTYIQVSDDISRDETFEREISPLLSIKDAYPKMIIARTRHDEMEKDGVKIVDIARWLYER</sequence>
<evidence type="ECO:0000259" key="1">
    <source>
        <dbReference type="Pfam" id="PF13173"/>
    </source>
</evidence>
<dbReference type="Pfam" id="PF13173">
    <property type="entry name" value="AAA_14"/>
    <property type="match status" value="1"/>
</dbReference>
<protein>
    <submittedName>
        <fullName evidence="3">ATPase</fullName>
    </submittedName>
</protein>